<sequence>MFSKYTVFVKNVPIGGHNPVVIQSMTNTNTLDTEKTIKQIINLSNAGAEIVRVSVRTLDDIPSFKKICEISSIPIVADIHFDYKVAIESIKAGASKIRINPGNIGSLWKVKEVVKVAKDYNIPIRVGANSGSIKKEFEILNMPRFKALAESALEEVKVMEELEFNNIIISIKSTDAKENFLANKYISEKVPYPLHIGITEAGIYEDALILSSAGLGALLLNNIGDTIRISIAGDPIKEVLAAKKLLTLLGFKKGPRIIACPTCARTEINVEYLANKVKEWTKNIDEDINVAVMGCVVNGPGEAKHADIGIAGTKTGGAIFINGEIAETVLFEKLEETFKKYIKNLISERKKINTDS</sequence>
<keyword evidence="3 7" id="KW-0560">Oxidoreductase</keyword>
<evidence type="ECO:0000313" key="10">
    <source>
        <dbReference type="EMBL" id="SHF27907.1"/>
    </source>
</evidence>
<evidence type="ECO:0000256" key="3">
    <source>
        <dbReference type="ARBA" id="ARBA00023002"/>
    </source>
</evidence>
<dbReference type="EMBL" id="FQUI01000057">
    <property type="protein sequence ID" value="SHF27907.1"/>
    <property type="molecule type" value="Genomic_DNA"/>
</dbReference>
<dbReference type="InterPro" id="IPR011005">
    <property type="entry name" value="Dihydropteroate_synth-like_sf"/>
</dbReference>
<gene>
    <name evidence="7" type="primary">ispG</name>
    <name evidence="10" type="ORF">SAMN02745164_02158</name>
</gene>
<evidence type="ECO:0000256" key="7">
    <source>
        <dbReference type="HAMAP-Rule" id="MF_00159"/>
    </source>
</evidence>
<accession>A0A1M5ACT4</accession>
<dbReference type="InterPro" id="IPR058578">
    <property type="entry name" value="IspG_TIM"/>
</dbReference>
<evidence type="ECO:0000256" key="6">
    <source>
        <dbReference type="ARBA" id="ARBA00023229"/>
    </source>
</evidence>
<dbReference type="NCBIfam" id="TIGR00612">
    <property type="entry name" value="ispG_gcpE"/>
    <property type="match status" value="1"/>
</dbReference>
<evidence type="ECO:0000313" key="11">
    <source>
        <dbReference type="Proteomes" id="UP000184334"/>
    </source>
</evidence>
<evidence type="ECO:0000259" key="9">
    <source>
        <dbReference type="Pfam" id="PF26540"/>
    </source>
</evidence>
<keyword evidence="5 7" id="KW-0411">Iron-sulfur</keyword>
<dbReference type="AlphaFoldDB" id="A0A1M5ACT4"/>
<feature type="binding site" evidence="7">
    <location>
        <position position="260"/>
    </location>
    <ligand>
        <name>[4Fe-4S] cluster</name>
        <dbReference type="ChEBI" id="CHEBI:49883"/>
    </ligand>
</feature>
<dbReference type="EC" id="1.17.7.3" evidence="7"/>
<dbReference type="PANTHER" id="PTHR30454:SF0">
    <property type="entry name" value="4-HYDROXY-3-METHYLBUT-2-EN-1-YL DIPHOSPHATE SYNTHASE (FERREDOXIN), CHLOROPLASTIC"/>
    <property type="match status" value="1"/>
</dbReference>
<dbReference type="InterPro" id="IPR058579">
    <property type="entry name" value="IspG_C"/>
</dbReference>
<evidence type="ECO:0000256" key="2">
    <source>
        <dbReference type="ARBA" id="ARBA00022723"/>
    </source>
</evidence>
<dbReference type="OrthoDB" id="9803214at2"/>
<keyword evidence="4 7" id="KW-0408">Iron</keyword>
<dbReference type="UniPathway" id="UPA00056">
    <property type="reaction ID" value="UER00096"/>
</dbReference>
<evidence type="ECO:0000256" key="1">
    <source>
        <dbReference type="ARBA" id="ARBA00022485"/>
    </source>
</evidence>
<comment type="cofactor">
    <cofactor evidence="7">
        <name>[4Fe-4S] cluster</name>
        <dbReference type="ChEBI" id="CHEBI:49883"/>
    </cofactor>
    <text evidence="7">Binds 1 [4Fe-4S] cluster.</text>
</comment>
<feature type="binding site" evidence="7">
    <location>
        <position position="263"/>
    </location>
    <ligand>
        <name>[4Fe-4S] cluster</name>
        <dbReference type="ChEBI" id="CHEBI:49883"/>
    </ligand>
</feature>
<dbReference type="PANTHER" id="PTHR30454">
    <property type="entry name" value="4-HYDROXY-3-METHYLBUT-2-EN-1-YL DIPHOSPHATE SYNTHASE"/>
    <property type="match status" value="1"/>
</dbReference>
<dbReference type="GO" id="GO:0051539">
    <property type="term" value="F:4 iron, 4 sulfur cluster binding"/>
    <property type="evidence" value="ECO:0007669"/>
    <property type="project" value="UniProtKB-UniRule"/>
</dbReference>
<dbReference type="HAMAP" id="MF_00159">
    <property type="entry name" value="IspG"/>
    <property type="match status" value="1"/>
</dbReference>
<keyword evidence="6 7" id="KW-0414">Isoprene biosynthesis</keyword>
<dbReference type="NCBIfam" id="NF001540">
    <property type="entry name" value="PRK00366.1"/>
    <property type="match status" value="1"/>
</dbReference>
<evidence type="ECO:0000256" key="4">
    <source>
        <dbReference type="ARBA" id="ARBA00023004"/>
    </source>
</evidence>
<dbReference type="GO" id="GO:0046429">
    <property type="term" value="F:4-hydroxy-3-methylbut-2-en-1-yl diphosphate synthase activity (ferredoxin)"/>
    <property type="evidence" value="ECO:0007669"/>
    <property type="project" value="UniProtKB-UniRule"/>
</dbReference>
<dbReference type="Pfam" id="PF26540">
    <property type="entry name" value="GcpE_C"/>
    <property type="match status" value="1"/>
</dbReference>
<dbReference type="Proteomes" id="UP000184334">
    <property type="component" value="Unassembled WGS sequence"/>
</dbReference>
<comment type="similarity">
    <text evidence="7">Belongs to the IspG family.</text>
</comment>
<name>A0A1M5ACT4_MARH1</name>
<dbReference type="Gene3D" id="3.20.20.20">
    <property type="entry name" value="Dihydropteroate synthase-like"/>
    <property type="match status" value="1"/>
</dbReference>
<dbReference type="InterPro" id="IPR045854">
    <property type="entry name" value="NO2/SO3_Rdtase_4Fe4S_sf"/>
</dbReference>
<comment type="caution">
    <text evidence="10">The sequence shown here is derived from an EMBL/GenBank/DDBJ whole genome shotgun (WGS) entry which is preliminary data.</text>
</comment>
<comment type="pathway">
    <text evidence="7">Isoprenoid biosynthesis; isopentenyl diphosphate biosynthesis via DXP pathway; isopentenyl diphosphate from 1-deoxy-D-xylulose 5-phosphate: step 5/6.</text>
</comment>
<dbReference type="InterPro" id="IPR004588">
    <property type="entry name" value="IspG_bac-typ"/>
</dbReference>
<comment type="function">
    <text evidence="7">Converts 2C-methyl-D-erythritol 2,4-cyclodiphosphate (ME-2,4cPP) into 1-hydroxy-2-methyl-2-(E)-butenyl 4-diphosphate.</text>
</comment>
<dbReference type="GO" id="GO:0019288">
    <property type="term" value="P:isopentenyl diphosphate biosynthetic process, methylerythritol 4-phosphate pathway"/>
    <property type="evidence" value="ECO:0007669"/>
    <property type="project" value="UniProtKB-UniRule"/>
</dbReference>
<dbReference type="RefSeq" id="WP_072866031.1">
    <property type="nucleotide sequence ID" value="NZ_FQUI01000057.1"/>
</dbReference>
<dbReference type="InterPro" id="IPR016425">
    <property type="entry name" value="IspG_bac"/>
</dbReference>
<dbReference type="Pfam" id="PF04551">
    <property type="entry name" value="GcpE"/>
    <property type="match status" value="1"/>
</dbReference>
<keyword evidence="2 7" id="KW-0479">Metal-binding</keyword>
<feature type="domain" description="IspG C-terminal" evidence="9">
    <location>
        <begin position="257"/>
        <end position="343"/>
    </location>
</feature>
<evidence type="ECO:0000256" key="5">
    <source>
        <dbReference type="ARBA" id="ARBA00023014"/>
    </source>
</evidence>
<dbReference type="SUPFAM" id="SSF51717">
    <property type="entry name" value="Dihydropteroate synthetase-like"/>
    <property type="match status" value="1"/>
</dbReference>
<dbReference type="STRING" id="1122195.SAMN02745164_02158"/>
<dbReference type="PIRSF" id="PIRSF004640">
    <property type="entry name" value="IspG"/>
    <property type="match status" value="1"/>
</dbReference>
<dbReference type="GO" id="GO:0005506">
    <property type="term" value="F:iron ion binding"/>
    <property type="evidence" value="ECO:0007669"/>
    <property type="project" value="InterPro"/>
</dbReference>
<dbReference type="GO" id="GO:0141197">
    <property type="term" value="F:4-hydroxy-3-methylbut-2-enyl-diphosphate synthase activity (flavodoxin)"/>
    <property type="evidence" value="ECO:0007669"/>
    <property type="project" value="UniProtKB-EC"/>
</dbReference>
<evidence type="ECO:0000259" key="8">
    <source>
        <dbReference type="Pfam" id="PF04551"/>
    </source>
</evidence>
<keyword evidence="1 7" id="KW-0004">4Fe-4S</keyword>
<feature type="binding site" evidence="7">
    <location>
        <position position="295"/>
    </location>
    <ligand>
        <name>[4Fe-4S] cluster</name>
        <dbReference type="ChEBI" id="CHEBI:49883"/>
    </ligand>
</feature>
<feature type="binding site" evidence="7">
    <location>
        <position position="302"/>
    </location>
    <ligand>
        <name>[4Fe-4S] cluster</name>
        <dbReference type="ChEBI" id="CHEBI:49883"/>
    </ligand>
</feature>
<organism evidence="10 11">
    <name type="scientific">Marinitoga hydrogenitolerans (strain DSM 16785 / JCM 12826 / AT1271)</name>
    <dbReference type="NCBI Taxonomy" id="1122195"/>
    <lineage>
        <taxon>Bacteria</taxon>
        <taxon>Thermotogati</taxon>
        <taxon>Thermotogota</taxon>
        <taxon>Thermotogae</taxon>
        <taxon>Petrotogales</taxon>
        <taxon>Petrotogaceae</taxon>
        <taxon>Marinitoga</taxon>
    </lineage>
</organism>
<protein>
    <recommendedName>
        <fullName evidence="7">4-hydroxy-3-methylbut-2-en-1-yl diphosphate synthase (flavodoxin)</fullName>
        <ecNumber evidence="7">1.17.7.3</ecNumber>
    </recommendedName>
    <alternativeName>
        <fullName evidence="7">1-hydroxy-2-methyl-2-(E)-butenyl 4-diphosphate synthase</fullName>
    </alternativeName>
</protein>
<keyword evidence="11" id="KW-1185">Reference proteome</keyword>
<dbReference type="GO" id="GO:0016114">
    <property type="term" value="P:terpenoid biosynthetic process"/>
    <property type="evidence" value="ECO:0007669"/>
    <property type="project" value="InterPro"/>
</dbReference>
<reference evidence="10" key="1">
    <citation type="submission" date="2016-11" db="EMBL/GenBank/DDBJ databases">
        <authorList>
            <person name="Varghese N."/>
            <person name="Submissions S."/>
        </authorList>
    </citation>
    <scope>NUCLEOTIDE SEQUENCE [LARGE SCALE GENOMIC DNA]</scope>
    <source>
        <strain evidence="10">DSM 16785</strain>
    </source>
</reference>
<comment type="catalytic activity">
    <reaction evidence="7">
        <text>(2E)-4-hydroxy-3-methylbut-2-enyl diphosphate + oxidized [flavodoxin] + H2O + 2 H(+) = 2-C-methyl-D-erythritol 2,4-cyclic diphosphate + reduced [flavodoxin]</text>
        <dbReference type="Rhea" id="RHEA:43604"/>
        <dbReference type="Rhea" id="RHEA-COMP:10622"/>
        <dbReference type="Rhea" id="RHEA-COMP:10623"/>
        <dbReference type="ChEBI" id="CHEBI:15377"/>
        <dbReference type="ChEBI" id="CHEBI:15378"/>
        <dbReference type="ChEBI" id="CHEBI:57618"/>
        <dbReference type="ChEBI" id="CHEBI:58210"/>
        <dbReference type="ChEBI" id="CHEBI:58483"/>
        <dbReference type="ChEBI" id="CHEBI:128753"/>
        <dbReference type="EC" id="1.17.7.3"/>
    </reaction>
</comment>
<dbReference type="Gene3D" id="3.30.413.10">
    <property type="entry name" value="Sulfite Reductase Hemoprotein, domain 1"/>
    <property type="match status" value="1"/>
</dbReference>
<proteinExistence type="inferred from homology"/>
<dbReference type="SUPFAM" id="SSF56014">
    <property type="entry name" value="Nitrite and sulphite reductase 4Fe-4S domain-like"/>
    <property type="match status" value="1"/>
</dbReference>
<feature type="domain" description="IspG TIM-barrel" evidence="8">
    <location>
        <begin position="6"/>
        <end position="242"/>
    </location>
</feature>